<gene>
    <name evidence="2" type="ORF">Q604_UNBC05218G0001</name>
</gene>
<proteinExistence type="predicted"/>
<sequence length="48" mass="5623">FATRSQVYQGVGEWIERFYNRQRIHTALGGYSPVEYELKQQSTWAEAA</sequence>
<reference evidence="2" key="1">
    <citation type="submission" date="2013-12" db="EMBL/GenBank/DDBJ databases">
        <title>A Varibaculum cambriense genome reconstructed from a premature infant gut community with otherwise low bacterial novelty that shifts toward anaerobic metabolism during the third week of life.</title>
        <authorList>
            <person name="Brown C.T."/>
            <person name="Sharon I."/>
            <person name="Thomas B.C."/>
            <person name="Castelle C.J."/>
            <person name="Morowitz M.J."/>
            <person name="Banfield J.F."/>
        </authorList>
    </citation>
    <scope>NUCLEOTIDE SEQUENCE</scope>
</reference>
<dbReference type="EMBL" id="AZMM01005218">
    <property type="protein sequence ID" value="ETJ40857.1"/>
    <property type="molecule type" value="Genomic_DNA"/>
</dbReference>
<protein>
    <recommendedName>
        <fullName evidence="1">Integrase catalytic domain-containing protein</fullName>
    </recommendedName>
</protein>
<accession>W1YEF0</accession>
<evidence type="ECO:0000259" key="1">
    <source>
        <dbReference type="Pfam" id="PF13333"/>
    </source>
</evidence>
<dbReference type="InterPro" id="IPR001584">
    <property type="entry name" value="Integrase_cat-core"/>
</dbReference>
<organism evidence="2">
    <name type="scientific">human gut metagenome</name>
    <dbReference type="NCBI Taxonomy" id="408170"/>
    <lineage>
        <taxon>unclassified sequences</taxon>
        <taxon>metagenomes</taxon>
        <taxon>organismal metagenomes</taxon>
    </lineage>
</organism>
<comment type="caution">
    <text evidence="2">The sequence shown here is derived from an EMBL/GenBank/DDBJ whole genome shotgun (WGS) entry which is preliminary data.</text>
</comment>
<name>W1YEF0_9ZZZZ</name>
<feature type="non-terminal residue" evidence="2">
    <location>
        <position position="1"/>
    </location>
</feature>
<feature type="domain" description="Integrase catalytic" evidence="1">
    <location>
        <begin position="1"/>
        <end position="38"/>
    </location>
</feature>
<evidence type="ECO:0000313" key="2">
    <source>
        <dbReference type="EMBL" id="ETJ40857.1"/>
    </source>
</evidence>
<dbReference type="Pfam" id="PF13333">
    <property type="entry name" value="rve_2"/>
    <property type="match status" value="1"/>
</dbReference>
<dbReference type="AlphaFoldDB" id="W1YEF0"/>
<dbReference type="GO" id="GO:0015074">
    <property type="term" value="P:DNA integration"/>
    <property type="evidence" value="ECO:0007669"/>
    <property type="project" value="InterPro"/>
</dbReference>